<dbReference type="Gene3D" id="1.25.40.10">
    <property type="entry name" value="Tetratricopeptide repeat domain"/>
    <property type="match status" value="1"/>
</dbReference>
<proteinExistence type="predicted"/>
<feature type="transmembrane region" description="Helical" evidence="1">
    <location>
        <begin position="304"/>
        <end position="329"/>
    </location>
</feature>
<evidence type="ECO:0000313" key="2">
    <source>
        <dbReference type="EMBL" id="EAY21727.1"/>
    </source>
</evidence>
<gene>
    <name evidence="2" type="ORF">TVAG_237530</name>
</gene>
<dbReference type="InterPro" id="IPR008978">
    <property type="entry name" value="HSP20-like_chaperone"/>
</dbReference>
<dbReference type="AlphaFoldDB" id="A2DCV3"/>
<dbReference type="Proteomes" id="UP000001542">
    <property type="component" value="Unassembled WGS sequence"/>
</dbReference>
<dbReference type="VEuPathDB" id="TrichDB:TVAGG3_0606750"/>
<dbReference type="Gene3D" id="2.60.40.790">
    <property type="match status" value="1"/>
</dbReference>
<accession>A2DCV3</accession>
<dbReference type="EMBL" id="DS113188">
    <property type="protein sequence ID" value="EAY21727.1"/>
    <property type="molecule type" value="Genomic_DNA"/>
</dbReference>
<dbReference type="VEuPathDB" id="TrichDB:TVAG_237530"/>
<reference evidence="2" key="1">
    <citation type="submission" date="2006-10" db="EMBL/GenBank/DDBJ databases">
        <authorList>
            <person name="Amadeo P."/>
            <person name="Zhao Q."/>
            <person name="Wortman J."/>
            <person name="Fraser-Liggett C."/>
            <person name="Carlton J."/>
        </authorList>
    </citation>
    <scope>NUCLEOTIDE SEQUENCE</scope>
    <source>
        <strain evidence="2">G3</strain>
    </source>
</reference>
<keyword evidence="1" id="KW-0472">Membrane</keyword>
<name>A2DCV3_TRIV3</name>
<keyword evidence="1" id="KW-0812">Transmembrane</keyword>
<dbReference type="SUPFAM" id="SSF81901">
    <property type="entry name" value="HCP-like"/>
    <property type="match status" value="1"/>
</dbReference>
<evidence type="ECO:0008006" key="4">
    <source>
        <dbReference type="Google" id="ProtNLM"/>
    </source>
</evidence>
<keyword evidence="3" id="KW-1185">Reference proteome</keyword>
<reference evidence="2" key="2">
    <citation type="journal article" date="2007" name="Science">
        <title>Draft genome sequence of the sexually transmitted pathogen Trichomonas vaginalis.</title>
        <authorList>
            <person name="Carlton J.M."/>
            <person name="Hirt R.P."/>
            <person name="Silva J.C."/>
            <person name="Delcher A.L."/>
            <person name="Schatz M."/>
            <person name="Zhao Q."/>
            <person name="Wortman J.R."/>
            <person name="Bidwell S.L."/>
            <person name="Alsmark U.C.M."/>
            <person name="Besteiro S."/>
            <person name="Sicheritz-Ponten T."/>
            <person name="Noel C.J."/>
            <person name="Dacks J.B."/>
            <person name="Foster P.G."/>
            <person name="Simillion C."/>
            <person name="Van de Peer Y."/>
            <person name="Miranda-Saavedra D."/>
            <person name="Barton G.J."/>
            <person name="Westrop G.D."/>
            <person name="Mueller S."/>
            <person name="Dessi D."/>
            <person name="Fiori P.L."/>
            <person name="Ren Q."/>
            <person name="Paulsen I."/>
            <person name="Zhang H."/>
            <person name="Bastida-Corcuera F.D."/>
            <person name="Simoes-Barbosa A."/>
            <person name="Brown M.T."/>
            <person name="Hayes R.D."/>
            <person name="Mukherjee M."/>
            <person name="Okumura C.Y."/>
            <person name="Schneider R."/>
            <person name="Smith A.J."/>
            <person name="Vanacova S."/>
            <person name="Villalvazo M."/>
            <person name="Haas B.J."/>
            <person name="Pertea M."/>
            <person name="Feldblyum T.V."/>
            <person name="Utterback T.R."/>
            <person name="Shu C.L."/>
            <person name="Osoegawa K."/>
            <person name="de Jong P.J."/>
            <person name="Hrdy I."/>
            <person name="Horvathova L."/>
            <person name="Zubacova Z."/>
            <person name="Dolezal P."/>
            <person name="Malik S.B."/>
            <person name="Logsdon J.M. Jr."/>
            <person name="Henze K."/>
            <person name="Gupta A."/>
            <person name="Wang C.C."/>
            <person name="Dunne R.L."/>
            <person name="Upcroft J.A."/>
            <person name="Upcroft P."/>
            <person name="White O."/>
            <person name="Salzberg S.L."/>
            <person name="Tang P."/>
            <person name="Chiu C.-H."/>
            <person name="Lee Y.-S."/>
            <person name="Embley T.M."/>
            <person name="Coombs G.H."/>
            <person name="Mottram J.C."/>
            <person name="Tachezy J."/>
            <person name="Fraser-Liggett C.M."/>
            <person name="Johnson P.J."/>
        </authorList>
    </citation>
    <scope>NUCLEOTIDE SEQUENCE [LARGE SCALE GENOMIC DNA]</scope>
    <source>
        <strain evidence="2">G3</strain>
    </source>
</reference>
<organism evidence="2 3">
    <name type="scientific">Trichomonas vaginalis (strain ATCC PRA-98 / G3)</name>
    <dbReference type="NCBI Taxonomy" id="412133"/>
    <lineage>
        <taxon>Eukaryota</taxon>
        <taxon>Metamonada</taxon>
        <taxon>Parabasalia</taxon>
        <taxon>Trichomonadida</taxon>
        <taxon>Trichomonadidae</taxon>
        <taxon>Trichomonas</taxon>
    </lineage>
</organism>
<evidence type="ECO:0000256" key="1">
    <source>
        <dbReference type="SAM" id="Phobius"/>
    </source>
</evidence>
<dbReference type="InParanoid" id="A2DCV3"/>
<dbReference type="RefSeq" id="XP_001582713.1">
    <property type="nucleotide sequence ID" value="XM_001582663.1"/>
</dbReference>
<dbReference type="SMR" id="A2DCV3"/>
<keyword evidence="1" id="KW-1133">Transmembrane helix</keyword>
<sequence length="334" mass="37565">MARIDRHFQQLYRWNFEQPDPHSVQVTIEFPSDFSPNSMTYELNDEKTVFQAYFDKLMPVINGTLFEQVQSYTTQVEKDHILITFQKESETKWDCLIKARNPTTDSVDPHSAFDIFLHLATHLDENSEEAERYLQFSMLSGYTPAMLYGIEILEDDPSKQGFVRDLISVAAIEYGEPAAVFRFALILIQEGKTQNGVQLLSYAARAGIGIAYSLMGQVLSPLSSIEYSEKNAAEAMKCFELVLAQKDEPIALFEAAKLLNAGLGCQKDTEKANDYSRRAKAIEPEKLPDKLPEYKPPSKDFKIFGIPVFAAAGAATALIAAGSLLSLYFRNRKN</sequence>
<protein>
    <recommendedName>
        <fullName evidence="4">CS domain-containing protein</fullName>
    </recommendedName>
</protein>
<dbReference type="SUPFAM" id="SSF49764">
    <property type="entry name" value="HSP20-like chaperones"/>
    <property type="match status" value="1"/>
</dbReference>
<dbReference type="InterPro" id="IPR011990">
    <property type="entry name" value="TPR-like_helical_dom_sf"/>
</dbReference>
<evidence type="ECO:0000313" key="3">
    <source>
        <dbReference type="Proteomes" id="UP000001542"/>
    </source>
</evidence>
<dbReference type="KEGG" id="tva:5467279"/>